<reference evidence="1 2" key="1">
    <citation type="journal article" date="2021" name="Elife">
        <title>Chloroplast acquisition without the gene transfer in kleptoplastic sea slugs, Plakobranchus ocellatus.</title>
        <authorList>
            <person name="Maeda T."/>
            <person name="Takahashi S."/>
            <person name="Yoshida T."/>
            <person name="Shimamura S."/>
            <person name="Takaki Y."/>
            <person name="Nagai Y."/>
            <person name="Toyoda A."/>
            <person name="Suzuki Y."/>
            <person name="Arimoto A."/>
            <person name="Ishii H."/>
            <person name="Satoh N."/>
            <person name="Nishiyama T."/>
            <person name="Hasebe M."/>
            <person name="Maruyama T."/>
            <person name="Minagawa J."/>
            <person name="Obokata J."/>
            <person name="Shigenobu S."/>
        </authorList>
    </citation>
    <scope>NUCLEOTIDE SEQUENCE [LARGE SCALE GENOMIC DNA]</scope>
</reference>
<sequence>MTRSSVLADSAQSCGFTTASGDEPAQLLWLVKCDVLSEYRQTAATDAKRGKRTTTSNCDASAFLFIAVASPTAAAATTAAAVAAAAATATTTASPSLFCCCRRAL</sequence>
<evidence type="ECO:0000313" key="2">
    <source>
        <dbReference type="Proteomes" id="UP000762676"/>
    </source>
</evidence>
<evidence type="ECO:0008006" key="3">
    <source>
        <dbReference type="Google" id="ProtNLM"/>
    </source>
</evidence>
<dbReference type="AlphaFoldDB" id="A0AAV4I7K9"/>
<name>A0AAV4I7K9_9GAST</name>
<comment type="caution">
    <text evidence="1">The sequence shown here is derived from an EMBL/GenBank/DDBJ whole genome shotgun (WGS) entry which is preliminary data.</text>
</comment>
<dbReference type="Proteomes" id="UP000762676">
    <property type="component" value="Unassembled WGS sequence"/>
</dbReference>
<proteinExistence type="predicted"/>
<keyword evidence="2" id="KW-1185">Reference proteome</keyword>
<evidence type="ECO:0000313" key="1">
    <source>
        <dbReference type="EMBL" id="GFS05111.1"/>
    </source>
</evidence>
<dbReference type="EMBL" id="BMAT01006051">
    <property type="protein sequence ID" value="GFS05111.1"/>
    <property type="molecule type" value="Genomic_DNA"/>
</dbReference>
<organism evidence="1 2">
    <name type="scientific">Elysia marginata</name>
    <dbReference type="NCBI Taxonomy" id="1093978"/>
    <lineage>
        <taxon>Eukaryota</taxon>
        <taxon>Metazoa</taxon>
        <taxon>Spiralia</taxon>
        <taxon>Lophotrochozoa</taxon>
        <taxon>Mollusca</taxon>
        <taxon>Gastropoda</taxon>
        <taxon>Heterobranchia</taxon>
        <taxon>Euthyneura</taxon>
        <taxon>Panpulmonata</taxon>
        <taxon>Sacoglossa</taxon>
        <taxon>Placobranchoidea</taxon>
        <taxon>Plakobranchidae</taxon>
        <taxon>Elysia</taxon>
    </lineage>
</organism>
<gene>
    <name evidence="1" type="ORF">ElyMa_002929000</name>
</gene>
<accession>A0AAV4I7K9</accession>
<protein>
    <recommendedName>
        <fullName evidence="3">Secreted protein</fullName>
    </recommendedName>
</protein>